<evidence type="ECO:0000313" key="2">
    <source>
        <dbReference type="Proteomes" id="UP000317977"/>
    </source>
</evidence>
<gene>
    <name evidence="1" type="ORF">Poly59_01820</name>
</gene>
<dbReference type="RefSeq" id="WP_186775951.1">
    <property type="nucleotide sequence ID" value="NZ_SJPX01000001.1"/>
</dbReference>
<name>A0A5C6F7P2_9BACT</name>
<dbReference type="Proteomes" id="UP000317977">
    <property type="component" value="Unassembled WGS sequence"/>
</dbReference>
<evidence type="ECO:0000313" key="1">
    <source>
        <dbReference type="EMBL" id="TWU57275.1"/>
    </source>
</evidence>
<sequence>MGKGRPSRVDLQSLLLEMQKAGIPLRSGAANLLGADLSDDALPGVSKRSRVSELTDAFSTLQRMYPP</sequence>
<organism evidence="1 2">
    <name type="scientific">Rubripirellula reticaptiva</name>
    <dbReference type="NCBI Taxonomy" id="2528013"/>
    <lineage>
        <taxon>Bacteria</taxon>
        <taxon>Pseudomonadati</taxon>
        <taxon>Planctomycetota</taxon>
        <taxon>Planctomycetia</taxon>
        <taxon>Pirellulales</taxon>
        <taxon>Pirellulaceae</taxon>
        <taxon>Rubripirellula</taxon>
    </lineage>
</organism>
<accession>A0A5C6F7P2</accession>
<dbReference type="AlphaFoldDB" id="A0A5C6F7P2"/>
<protein>
    <submittedName>
        <fullName evidence="1">Uncharacterized protein</fullName>
    </submittedName>
</protein>
<keyword evidence="2" id="KW-1185">Reference proteome</keyword>
<reference evidence="1 2" key="1">
    <citation type="submission" date="2019-02" db="EMBL/GenBank/DDBJ databases">
        <title>Deep-cultivation of Planctomycetes and their phenomic and genomic characterization uncovers novel biology.</title>
        <authorList>
            <person name="Wiegand S."/>
            <person name="Jogler M."/>
            <person name="Boedeker C."/>
            <person name="Pinto D."/>
            <person name="Vollmers J."/>
            <person name="Rivas-Marin E."/>
            <person name="Kohn T."/>
            <person name="Peeters S.H."/>
            <person name="Heuer A."/>
            <person name="Rast P."/>
            <person name="Oberbeckmann S."/>
            <person name="Bunk B."/>
            <person name="Jeske O."/>
            <person name="Meyerdierks A."/>
            <person name="Storesund J.E."/>
            <person name="Kallscheuer N."/>
            <person name="Luecker S."/>
            <person name="Lage O.M."/>
            <person name="Pohl T."/>
            <person name="Merkel B.J."/>
            <person name="Hornburger P."/>
            <person name="Mueller R.-W."/>
            <person name="Bruemmer F."/>
            <person name="Labrenz M."/>
            <person name="Spormann A.M."/>
            <person name="Op Den Camp H."/>
            <person name="Overmann J."/>
            <person name="Amann R."/>
            <person name="Jetten M.S.M."/>
            <person name="Mascher T."/>
            <person name="Medema M.H."/>
            <person name="Devos D.P."/>
            <person name="Kaster A.-K."/>
            <person name="Ovreas L."/>
            <person name="Rohde M."/>
            <person name="Galperin M.Y."/>
            <person name="Jogler C."/>
        </authorList>
    </citation>
    <scope>NUCLEOTIDE SEQUENCE [LARGE SCALE GENOMIC DNA]</scope>
    <source>
        <strain evidence="1 2">Poly59</strain>
    </source>
</reference>
<proteinExistence type="predicted"/>
<dbReference type="EMBL" id="SJPX01000001">
    <property type="protein sequence ID" value="TWU57275.1"/>
    <property type="molecule type" value="Genomic_DNA"/>
</dbReference>
<comment type="caution">
    <text evidence="1">The sequence shown here is derived from an EMBL/GenBank/DDBJ whole genome shotgun (WGS) entry which is preliminary data.</text>
</comment>